<accession>A0A1I3YHH6</accession>
<evidence type="ECO:0000256" key="8">
    <source>
        <dbReference type="ARBA" id="ARBA00038436"/>
    </source>
</evidence>
<dbReference type="PANTHER" id="PTHR35011:SF10">
    <property type="entry name" value="TRAP TRANSPORTER SMALL PERMEASE PROTEIN"/>
    <property type="match status" value="1"/>
</dbReference>
<dbReference type="Proteomes" id="UP000199473">
    <property type="component" value="Unassembled WGS sequence"/>
</dbReference>
<keyword evidence="6 9" id="KW-1133">Transmembrane helix</keyword>
<evidence type="ECO:0000256" key="5">
    <source>
        <dbReference type="ARBA" id="ARBA00022692"/>
    </source>
</evidence>
<dbReference type="Pfam" id="PF04290">
    <property type="entry name" value="DctQ"/>
    <property type="match status" value="1"/>
</dbReference>
<organism evidence="11 12">
    <name type="scientific">Falsiroseomonas stagni DSM 19981</name>
    <dbReference type="NCBI Taxonomy" id="1123062"/>
    <lineage>
        <taxon>Bacteria</taxon>
        <taxon>Pseudomonadati</taxon>
        <taxon>Pseudomonadota</taxon>
        <taxon>Alphaproteobacteria</taxon>
        <taxon>Acetobacterales</taxon>
        <taxon>Roseomonadaceae</taxon>
        <taxon>Falsiroseomonas</taxon>
    </lineage>
</organism>
<keyword evidence="4 9" id="KW-0997">Cell inner membrane</keyword>
<comment type="function">
    <text evidence="9">Part of the tripartite ATP-independent periplasmic (TRAP) transport system.</text>
</comment>
<evidence type="ECO:0000256" key="2">
    <source>
        <dbReference type="ARBA" id="ARBA00022448"/>
    </source>
</evidence>
<protein>
    <recommendedName>
        <fullName evidence="9">TRAP transporter small permease protein</fullName>
    </recommendedName>
</protein>
<evidence type="ECO:0000256" key="3">
    <source>
        <dbReference type="ARBA" id="ARBA00022475"/>
    </source>
</evidence>
<evidence type="ECO:0000313" key="12">
    <source>
        <dbReference type="Proteomes" id="UP000199473"/>
    </source>
</evidence>
<dbReference type="GO" id="GO:0005886">
    <property type="term" value="C:plasma membrane"/>
    <property type="evidence" value="ECO:0007669"/>
    <property type="project" value="UniProtKB-SubCell"/>
</dbReference>
<evidence type="ECO:0000256" key="7">
    <source>
        <dbReference type="ARBA" id="ARBA00023136"/>
    </source>
</evidence>
<feature type="transmembrane region" description="Helical" evidence="9">
    <location>
        <begin position="148"/>
        <end position="173"/>
    </location>
</feature>
<evidence type="ECO:0000256" key="1">
    <source>
        <dbReference type="ARBA" id="ARBA00004429"/>
    </source>
</evidence>
<keyword evidence="3" id="KW-1003">Cell membrane</keyword>
<dbReference type="AlphaFoldDB" id="A0A1I3YHH6"/>
<feature type="transmembrane region" description="Helical" evidence="9">
    <location>
        <begin position="21"/>
        <end position="41"/>
    </location>
</feature>
<reference evidence="11 12" key="1">
    <citation type="submission" date="2016-10" db="EMBL/GenBank/DDBJ databases">
        <authorList>
            <person name="de Groot N.N."/>
        </authorList>
    </citation>
    <scope>NUCLEOTIDE SEQUENCE [LARGE SCALE GENOMIC DNA]</scope>
    <source>
        <strain evidence="11 12">DSM 19981</strain>
    </source>
</reference>
<dbReference type="OrthoDB" id="6160477at2"/>
<name>A0A1I3YHH6_9PROT</name>
<feature type="transmembrane region" description="Helical" evidence="9">
    <location>
        <begin position="99"/>
        <end position="121"/>
    </location>
</feature>
<gene>
    <name evidence="11" type="ORF">SAMN02745775_1011323</name>
</gene>
<dbReference type="GO" id="GO:0015740">
    <property type="term" value="P:C4-dicarboxylate transport"/>
    <property type="evidence" value="ECO:0007669"/>
    <property type="project" value="TreeGrafter"/>
</dbReference>
<feature type="transmembrane region" description="Helical" evidence="9">
    <location>
        <begin position="61"/>
        <end position="78"/>
    </location>
</feature>
<feature type="domain" description="Tripartite ATP-independent periplasmic transporters DctQ component" evidence="10">
    <location>
        <begin position="40"/>
        <end position="168"/>
    </location>
</feature>
<evidence type="ECO:0000256" key="9">
    <source>
        <dbReference type="RuleBase" id="RU369079"/>
    </source>
</evidence>
<dbReference type="InterPro" id="IPR055348">
    <property type="entry name" value="DctQ"/>
</dbReference>
<dbReference type="EMBL" id="FOSQ01000001">
    <property type="protein sequence ID" value="SFK31272.1"/>
    <property type="molecule type" value="Genomic_DNA"/>
</dbReference>
<proteinExistence type="inferred from homology"/>
<keyword evidence="2 9" id="KW-0813">Transport</keyword>
<keyword evidence="7 9" id="KW-0472">Membrane</keyword>
<comment type="similarity">
    <text evidence="8 9">Belongs to the TRAP transporter small permease family.</text>
</comment>
<dbReference type="STRING" id="1123062.SAMN02745775_1011323"/>
<evidence type="ECO:0000256" key="6">
    <source>
        <dbReference type="ARBA" id="ARBA00022989"/>
    </source>
</evidence>
<dbReference type="PANTHER" id="PTHR35011">
    <property type="entry name" value="2,3-DIKETO-L-GULONATE TRAP TRANSPORTER SMALL PERMEASE PROTEIN YIAM"/>
    <property type="match status" value="1"/>
</dbReference>
<dbReference type="GO" id="GO:0022857">
    <property type="term" value="F:transmembrane transporter activity"/>
    <property type="evidence" value="ECO:0007669"/>
    <property type="project" value="UniProtKB-UniRule"/>
</dbReference>
<comment type="subunit">
    <text evidence="9">The complex comprises the extracytoplasmic solute receptor protein and the two transmembrane proteins.</text>
</comment>
<evidence type="ECO:0000256" key="4">
    <source>
        <dbReference type="ARBA" id="ARBA00022519"/>
    </source>
</evidence>
<evidence type="ECO:0000259" key="10">
    <source>
        <dbReference type="Pfam" id="PF04290"/>
    </source>
</evidence>
<evidence type="ECO:0000313" key="11">
    <source>
        <dbReference type="EMBL" id="SFK31272.1"/>
    </source>
</evidence>
<keyword evidence="5 9" id="KW-0812">Transmembrane</keyword>
<sequence length="206" mass="22645">MERPAPLILRAATGLRRAVGFLGHAMGLVAGWGFVLCAFFITFDVLARSIFRVSTQSTTEITGYMLAFGLSWGLAHTLTQRSHVRIDLLVNRLPQRIRIWLHLLSLLLLGVFMAFIAQGAWDLVDESLLFNATDISLLRTPLAIPQGLWAAGMVVFLALIACMLLENLLLAILGDAKQVERNLSSRGYDEEAQEALEALGVAETKP</sequence>
<keyword evidence="12" id="KW-1185">Reference proteome</keyword>
<dbReference type="InterPro" id="IPR007387">
    <property type="entry name" value="TRAP_DctQ"/>
</dbReference>
<comment type="subcellular location">
    <subcellularLocation>
        <location evidence="1 9">Cell inner membrane</location>
        <topology evidence="1 9">Multi-pass membrane protein</topology>
    </subcellularLocation>
</comment>